<dbReference type="GO" id="GO:0032259">
    <property type="term" value="P:methylation"/>
    <property type="evidence" value="ECO:0007669"/>
    <property type="project" value="UniProtKB-KW"/>
</dbReference>
<evidence type="ECO:0000256" key="5">
    <source>
        <dbReference type="HAMAP-Rule" id="MF_02126"/>
    </source>
</evidence>
<evidence type="ECO:0000259" key="7">
    <source>
        <dbReference type="Pfam" id="PF17827"/>
    </source>
</evidence>
<comment type="caution">
    <text evidence="5">Lacks conserved residue(s) required for the propagation of feature annotation.</text>
</comment>
<dbReference type="Proteomes" id="UP000095210">
    <property type="component" value="Chromosome"/>
</dbReference>
<evidence type="ECO:0000259" key="6">
    <source>
        <dbReference type="Pfam" id="PF05175"/>
    </source>
</evidence>
<accession>A0AAC9HN78</accession>
<feature type="binding site" evidence="5">
    <location>
        <position position="144"/>
    </location>
    <ligand>
        <name>S-adenosyl-L-methionine</name>
        <dbReference type="ChEBI" id="CHEBI:59789"/>
    </ligand>
</feature>
<dbReference type="InterPro" id="IPR019874">
    <property type="entry name" value="RF_methyltr_PrmC"/>
</dbReference>
<dbReference type="InterPro" id="IPR040758">
    <property type="entry name" value="PrmC_N"/>
</dbReference>
<feature type="domain" description="Methyltransferase small" evidence="6">
    <location>
        <begin position="113"/>
        <end position="198"/>
    </location>
</feature>
<dbReference type="KEGG" id="ahm:TL08_07280"/>
<dbReference type="PANTHER" id="PTHR18895:SF74">
    <property type="entry name" value="MTRF1L RELEASE FACTOR GLUTAMINE METHYLTRANSFERASE"/>
    <property type="match status" value="1"/>
</dbReference>
<dbReference type="HAMAP" id="MF_02126">
    <property type="entry name" value="RF_methyltr_PrmC"/>
    <property type="match status" value="1"/>
</dbReference>
<dbReference type="Pfam" id="PF05175">
    <property type="entry name" value="MTS"/>
    <property type="match status" value="1"/>
</dbReference>
<comment type="similarity">
    <text evidence="5">Belongs to the protein N5-glutamine methyltransferase family. PrmC subfamily.</text>
</comment>
<evidence type="ECO:0000256" key="3">
    <source>
        <dbReference type="ARBA" id="ARBA00022691"/>
    </source>
</evidence>
<dbReference type="EC" id="2.1.1.297" evidence="5"/>
<dbReference type="AlphaFoldDB" id="A0AAC9HN78"/>
<dbReference type="PROSITE" id="PS00092">
    <property type="entry name" value="N6_MTASE"/>
    <property type="match status" value="1"/>
</dbReference>
<organism evidence="8 9">
    <name type="scientific">Actinoalloteichus hymeniacidonis</name>
    <dbReference type="NCBI Taxonomy" id="340345"/>
    <lineage>
        <taxon>Bacteria</taxon>
        <taxon>Bacillati</taxon>
        <taxon>Actinomycetota</taxon>
        <taxon>Actinomycetes</taxon>
        <taxon>Pseudonocardiales</taxon>
        <taxon>Pseudonocardiaceae</taxon>
        <taxon>Actinoalloteichus</taxon>
    </lineage>
</organism>
<keyword evidence="3 5" id="KW-0949">S-adenosyl-L-methionine</keyword>
<evidence type="ECO:0000256" key="4">
    <source>
        <dbReference type="ARBA" id="ARBA00048391"/>
    </source>
</evidence>
<comment type="catalytic activity">
    <reaction evidence="4 5">
        <text>L-glutaminyl-[peptide chain release factor] + S-adenosyl-L-methionine = N(5)-methyl-L-glutaminyl-[peptide chain release factor] + S-adenosyl-L-homocysteine + H(+)</text>
        <dbReference type="Rhea" id="RHEA:42896"/>
        <dbReference type="Rhea" id="RHEA-COMP:10271"/>
        <dbReference type="Rhea" id="RHEA-COMP:10272"/>
        <dbReference type="ChEBI" id="CHEBI:15378"/>
        <dbReference type="ChEBI" id="CHEBI:30011"/>
        <dbReference type="ChEBI" id="CHEBI:57856"/>
        <dbReference type="ChEBI" id="CHEBI:59789"/>
        <dbReference type="ChEBI" id="CHEBI:61891"/>
        <dbReference type="EC" id="2.1.1.297"/>
    </reaction>
</comment>
<feature type="binding site" evidence="5">
    <location>
        <position position="194"/>
    </location>
    <ligand>
        <name>S-adenosyl-L-methionine</name>
        <dbReference type="ChEBI" id="CHEBI:59789"/>
    </ligand>
</feature>
<dbReference type="Pfam" id="PF17827">
    <property type="entry name" value="PrmC_N"/>
    <property type="match status" value="1"/>
</dbReference>
<dbReference type="SUPFAM" id="SSF53335">
    <property type="entry name" value="S-adenosyl-L-methionine-dependent methyltransferases"/>
    <property type="match status" value="1"/>
</dbReference>
<dbReference type="InterPro" id="IPR050320">
    <property type="entry name" value="N5-glutamine_MTase"/>
</dbReference>
<dbReference type="GO" id="GO:0003676">
    <property type="term" value="F:nucleic acid binding"/>
    <property type="evidence" value="ECO:0007669"/>
    <property type="project" value="InterPro"/>
</dbReference>
<dbReference type="CDD" id="cd02440">
    <property type="entry name" value="AdoMet_MTases"/>
    <property type="match status" value="1"/>
</dbReference>
<dbReference type="InterPro" id="IPR007848">
    <property type="entry name" value="Small_mtfrase_dom"/>
</dbReference>
<proteinExistence type="inferred from homology"/>
<dbReference type="InterPro" id="IPR002052">
    <property type="entry name" value="DNA_methylase_N6_adenine_CS"/>
</dbReference>
<name>A0AAC9HN78_9PSEU</name>
<dbReference type="PANTHER" id="PTHR18895">
    <property type="entry name" value="HEMK METHYLTRANSFERASE"/>
    <property type="match status" value="1"/>
</dbReference>
<evidence type="ECO:0000313" key="9">
    <source>
        <dbReference type="Proteomes" id="UP000095210"/>
    </source>
</evidence>
<feature type="binding site" evidence="5">
    <location>
        <begin position="194"/>
        <end position="197"/>
    </location>
    <ligand>
        <name>substrate</name>
    </ligand>
</feature>
<reference evidence="9" key="1">
    <citation type="submission" date="2016-03" db="EMBL/GenBank/DDBJ databases">
        <title>Complete genome sequence of the type strain Actinoalloteichus hymeniacidonis DSM 45092.</title>
        <authorList>
            <person name="Schaffert L."/>
            <person name="Albersmeier A."/>
            <person name="Winkler A."/>
            <person name="Kalinowski J."/>
            <person name="Zotchev S."/>
            <person name="Ruckert C."/>
        </authorList>
    </citation>
    <scope>NUCLEOTIDE SEQUENCE [LARGE SCALE GENOMIC DNA]</scope>
    <source>
        <strain evidence="9">HPA177(T) (DSM 45092(T))</strain>
    </source>
</reference>
<dbReference type="NCBIfam" id="TIGR00536">
    <property type="entry name" value="hemK_fam"/>
    <property type="match status" value="1"/>
</dbReference>
<dbReference type="InterPro" id="IPR029063">
    <property type="entry name" value="SAM-dependent_MTases_sf"/>
</dbReference>
<keyword evidence="9" id="KW-1185">Reference proteome</keyword>
<dbReference type="EMBL" id="CP014859">
    <property type="protein sequence ID" value="AOS62274.1"/>
    <property type="molecule type" value="Genomic_DNA"/>
</dbReference>
<keyword evidence="2 5" id="KW-0808">Transferase</keyword>
<evidence type="ECO:0000256" key="1">
    <source>
        <dbReference type="ARBA" id="ARBA00022603"/>
    </source>
</evidence>
<gene>
    <name evidence="5" type="primary">prmC</name>
    <name evidence="8" type="ORF">TL08_07280</name>
</gene>
<dbReference type="RefSeq" id="WP_069847584.1">
    <property type="nucleotide sequence ID" value="NZ_CP014859.1"/>
</dbReference>
<feature type="domain" description="Release factor glutamine methyltransferase N-terminal" evidence="7">
    <location>
        <begin position="10"/>
        <end position="76"/>
    </location>
</feature>
<evidence type="ECO:0000313" key="8">
    <source>
        <dbReference type="EMBL" id="AOS62274.1"/>
    </source>
</evidence>
<comment type="function">
    <text evidence="5">Methylates the class 1 translation termination release factors RF1/PrfA and RF2/PrfB on the glutamine residue of the universally conserved GGQ motif.</text>
</comment>
<protein>
    <recommendedName>
        <fullName evidence="5">Release factor glutamine methyltransferase</fullName>
        <shortName evidence="5">RF MTase</shortName>
        <ecNumber evidence="5">2.1.1.297</ecNumber>
    </recommendedName>
    <alternativeName>
        <fullName evidence="5">N5-glutamine methyltransferase PrmC</fullName>
    </alternativeName>
    <alternativeName>
        <fullName evidence="5">Protein-(glutamine-N5) MTase PrmC</fullName>
    </alternativeName>
    <alternativeName>
        <fullName evidence="5">Protein-glutamine N-methyltransferase PrmC</fullName>
    </alternativeName>
</protein>
<sequence>MSKQPLRMVLVEAERILRAAGVASPRTDVELLAAHVLDVSRGRLALVTVVEQDMVSELNRLVLQRAERTPLQHLLGWSAMGAITVGVGPGVFIPRPETELLLEWGMKLLVGVEAPVVVDLCTGSGALALGMANARPDAVVHAVERDPRALAWARRNADARAAEGDTPIRLHSGDVTDRATLADLDGTVDLVLCNPPYVPVDTEVDREVAEHDPFDAVFGGADGLDVIRPVVSTAARLLRAGGGVAIEHDDTHGESVPALLGARRVLTEVTGHLDLAGRPRFATARRTGTR</sequence>
<dbReference type="Gene3D" id="3.40.50.150">
    <property type="entry name" value="Vaccinia Virus protein VP39"/>
    <property type="match status" value="1"/>
</dbReference>
<dbReference type="InterPro" id="IPR004556">
    <property type="entry name" value="HemK-like"/>
</dbReference>
<dbReference type="NCBIfam" id="TIGR03534">
    <property type="entry name" value="RF_mod_PrmC"/>
    <property type="match status" value="1"/>
</dbReference>
<keyword evidence="1 5" id="KW-0489">Methyltransferase</keyword>
<dbReference type="Gene3D" id="1.10.8.10">
    <property type="entry name" value="DNA helicase RuvA subunit, C-terminal domain"/>
    <property type="match status" value="1"/>
</dbReference>
<evidence type="ECO:0000256" key="2">
    <source>
        <dbReference type="ARBA" id="ARBA00022679"/>
    </source>
</evidence>
<dbReference type="GO" id="GO:0102559">
    <property type="term" value="F:peptide chain release factor N(5)-glutamine methyltransferase activity"/>
    <property type="evidence" value="ECO:0007669"/>
    <property type="project" value="UniProtKB-EC"/>
</dbReference>